<keyword evidence="2" id="KW-1185">Reference proteome</keyword>
<sequence length="205" mass="23162">MYLPFRNLLSVTPRQRAVGRVGHASLGLLADLFVDAMTTRDRRLNTASPQPAEVAAGRCRDPLAPRARSPRDIFTATLVRVDRPAPPPYNHRPFPFSIPITMPDPIRTRSVAYPVLLMNISFDVLLVPIEGQNSFLNSLVVGNEFEDISTEPARRRKYIEELKYNIQGSNTHSANLGAMAQYGPIRRDPYYDAQNPPRYQRSIFI</sequence>
<organism evidence="1 2">
    <name type="scientific">Eumeta variegata</name>
    <name type="common">Bagworm moth</name>
    <name type="synonym">Eumeta japonica</name>
    <dbReference type="NCBI Taxonomy" id="151549"/>
    <lineage>
        <taxon>Eukaryota</taxon>
        <taxon>Metazoa</taxon>
        <taxon>Ecdysozoa</taxon>
        <taxon>Arthropoda</taxon>
        <taxon>Hexapoda</taxon>
        <taxon>Insecta</taxon>
        <taxon>Pterygota</taxon>
        <taxon>Neoptera</taxon>
        <taxon>Endopterygota</taxon>
        <taxon>Lepidoptera</taxon>
        <taxon>Glossata</taxon>
        <taxon>Ditrysia</taxon>
        <taxon>Tineoidea</taxon>
        <taxon>Psychidae</taxon>
        <taxon>Oiketicinae</taxon>
        <taxon>Eumeta</taxon>
    </lineage>
</organism>
<gene>
    <name evidence="1" type="ORF">EVAR_51896_1</name>
</gene>
<name>A0A4C1XHT0_EUMVA</name>
<comment type="caution">
    <text evidence="1">The sequence shown here is derived from an EMBL/GenBank/DDBJ whole genome shotgun (WGS) entry which is preliminary data.</text>
</comment>
<reference evidence="1 2" key="1">
    <citation type="journal article" date="2019" name="Commun. Biol.">
        <title>The bagworm genome reveals a unique fibroin gene that provides high tensile strength.</title>
        <authorList>
            <person name="Kono N."/>
            <person name="Nakamura H."/>
            <person name="Ohtoshi R."/>
            <person name="Tomita M."/>
            <person name="Numata K."/>
            <person name="Arakawa K."/>
        </authorList>
    </citation>
    <scope>NUCLEOTIDE SEQUENCE [LARGE SCALE GENOMIC DNA]</scope>
</reference>
<evidence type="ECO:0000313" key="1">
    <source>
        <dbReference type="EMBL" id="GBP62650.1"/>
    </source>
</evidence>
<dbReference type="AlphaFoldDB" id="A0A4C1XHT0"/>
<accession>A0A4C1XHT0</accession>
<dbReference type="EMBL" id="BGZK01000846">
    <property type="protein sequence ID" value="GBP62650.1"/>
    <property type="molecule type" value="Genomic_DNA"/>
</dbReference>
<dbReference type="Proteomes" id="UP000299102">
    <property type="component" value="Unassembled WGS sequence"/>
</dbReference>
<protein>
    <submittedName>
        <fullName evidence="1">Uncharacterized protein</fullName>
    </submittedName>
</protein>
<evidence type="ECO:0000313" key="2">
    <source>
        <dbReference type="Proteomes" id="UP000299102"/>
    </source>
</evidence>
<proteinExistence type="predicted"/>